<dbReference type="EMBL" id="AP022582">
    <property type="protein sequence ID" value="BBY00705.1"/>
    <property type="molecule type" value="Genomic_DNA"/>
</dbReference>
<name>A0A7I7NW59_9MYCO</name>
<dbReference type="AlphaFoldDB" id="A0A7I7NW59"/>
<protein>
    <submittedName>
        <fullName evidence="1">Uncharacterized protein</fullName>
    </submittedName>
</protein>
<keyword evidence="2" id="KW-1185">Reference proteome</keyword>
<evidence type="ECO:0000313" key="1">
    <source>
        <dbReference type="EMBL" id="BBY00705.1"/>
    </source>
</evidence>
<gene>
    <name evidence="1" type="ORF">MSEO_12040</name>
</gene>
<organism evidence="1 2">
    <name type="scientific">Mycobacterium seoulense</name>
    <dbReference type="NCBI Taxonomy" id="386911"/>
    <lineage>
        <taxon>Bacteria</taxon>
        <taxon>Bacillati</taxon>
        <taxon>Actinomycetota</taxon>
        <taxon>Actinomycetes</taxon>
        <taxon>Mycobacteriales</taxon>
        <taxon>Mycobacteriaceae</taxon>
        <taxon>Mycobacterium</taxon>
    </lineage>
</organism>
<dbReference type="Pfam" id="PF22091">
    <property type="entry name" value="DUF6941"/>
    <property type="match status" value="1"/>
</dbReference>
<dbReference type="InterPro" id="IPR054221">
    <property type="entry name" value="DUF6941"/>
</dbReference>
<dbReference type="KEGG" id="mseo:MSEO_12040"/>
<sequence>MRSVAELDYAYLAEFAQVIDGKLTAVNASFIAVTTPVPAVFQFAVAGRVRAPVEAGIVDLAIQIVAPDDSTKITWQSELRTDGHQVYDGKVGILFALRTGVPLSTHGLFRIEISIDGEHARTLAFEAVSP</sequence>
<accession>A0A7I7NW59</accession>
<dbReference type="Proteomes" id="UP000466632">
    <property type="component" value="Chromosome"/>
</dbReference>
<reference evidence="1 2" key="1">
    <citation type="journal article" date="2019" name="Emerg. Microbes Infect.">
        <title>Comprehensive subspecies identification of 175 nontuberculous mycobacteria species based on 7547 genomic profiles.</title>
        <authorList>
            <person name="Matsumoto Y."/>
            <person name="Kinjo T."/>
            <person name="Motooka D."/>
            <person name="Nabeya D."/>
            <person name="Jung N."/>
            <person name="Uechi K."/>
            <person name="Horii T."/>
            <person name="Iida T."/>
            <person name="Fujita J."/>
            <person name="Nakamura S."/>
        </authorList>
    </citation>
    <scope>NUCLEOTIDE SEQUENCE [LARGE SCALE GENOMIC DNA]</scope>
    <source>
        <strain evidence="1 2">JCM 16018</strain>
    </source>
</reference>
<evidence type="ECO:0000313" key="2">
    <source>
        <dbReference type="Proteomes" id="UP000466632"/>
    </source>
</evidence>
<proteinExistence type="predicted"/>